<dbReference type="SUPFAM" id="SSF46785">
    <property type="entry name" value="Winged helix' DNA-binding domain"/>
    <property type="match status" value="1"/>
</dbReference>
<dbReference type="GeneID" id="78819514"/>
<keyword evidence="2" id="KW-1185">Reference proteome</keyword>
<dbReference type="EMBL" id="JBHTAS010000001">
    <property type="protein sequence ID" value="MFC7139262.1"/>
    <property type="molecule type" value="Genomic_DNA"/>
</dbReference>
<dbReference type="Gene3D" id="1.10.10.10">
    <property type="entry name" value="Winged helix-like DNA-binding domain superfamily/Winged helix DNA-binding domain"/>
    <property type="match status" value="1"/>
</dbReference>
<evidence type="ECO:0000313" key="2">
    <source>
        <dbReference type="Proteomes" id="UP001596432"/>
    </source>
</evidence>
<dbReference type="InterPro" id="IPR036390">
    <property type="entry name" value="WH_DNA-bd_sf"/>
</dbReference>
<reference evidence="1 2" key="1">
    <citation type="journal article" date="2019" name="Int. J. Syst. Evol. Microbiol.">
        <title>The Global Catalogue of Microorganisms (GCM) 10K type strain sequencing project: providing services to taxonomists for standard genome sequencing and annotation.</title>
        <authorList>
            <consortium name="The Broad Institute Genomics Platform"/>
            <consortium name="The Broad Institute Genome Sequencing Center for Infectious Disease"/>
            <person name="Wu L."/>
            <person name="Ma J."/>
        </authorList>
    </citation>
    <scope>NUCLEOTIDE SEQUENCE [LARGE SCALE GENOMIC DNA]</scope>
    <source>
        <strain evidence="1 2">XZYJT29</strain>
    </source>
</reference>
<gene>
    <name evidence="1" type="ORF">ACFQMA_05345</name>
</gene>
<dbReference type="Proteomes" id="UP001596432">
    <property type="component" value="Unassembled WGS sequence"/>
</dbReference>
<dbReference type="AlphaFoldDB" id="A0ABD5Y1C6"/>
<protein>
    <submittedName>
        <fullName evidence="1">MarR family transcriptional regulator</fullName>
    </submittedName>
</protein>
<accession>A0ABD5Y1C6</accession>
<evidence type="ECO:0000313" key="1">
    <source>
        <dbReference type="EMBL" id="MFC7139262.1"/>
    </source>
</evidence>
<name>A0ABD5Y1C6_9EURY</name>
<organism evidence="1 2">
    <name type="scientific">Halosimplex aquaticum</name>
    <dbReference type="NCBI Taxonomy" id="3026162"/>
    <lineage>
        <taxon>Archaea</taxon>
        <taxon>Methanobacteriati</taxon>
        <taxon>Methanobacteriota</taxon>
        <taxon>Stenosarchaea group</taxon>
        <taxon>Halobacteria</taxon>
        <taxon>Halobacteriales</taxon>
        <taxon>Haloarculaceae</taxon>
        <taxon>Halosimplex</taxon>
    </lineage>
</organism>
<dbReference type="InterPro" id="IPR036388">
    <property type="entry name" value="WH-like_DNA-bd_sf"/>
</dbReference>
<comment type="caution">
    <text evidence="1">The sequence shown here is derived from an EMBL/GenBank/DDBJ whole genome shotgun (WGS) entry which is preliminary data.</text>
</comment>
<dbReference type="RefSeq" id="WP_274324857.1">
    <property type="nucleotide sequence ID" value="NZ_CP118158.1"/>
</dbReference>
<proteinExistence type="predicted"/>
<sequence>MRQPADWMQPMDERILEALQSCGLVLSPSIIAYNIDKSREAVGRRLSELSDFGLVERVDRGKYIITTEGEDYLNGDLNASELEKKP</sequence>